<feature type="signal peptide" evidence="3">
    <location>
        <begin position="1"/>
        <end position="21"/>
    </location>
</feature>
<dbReference type="Proteomes" id="UP000007148">
    <property type="component" value="Unassembled WGS sequence"/>
</dbReference>
<dbReference type="HOGENOM" id="CLU_2360511_0_0_1"/>
<dbReference type="InterPro" id="IPR002018">
    <property type="entry name" value="CarbesteraseB"/>
</dbReference>
<dbReference type="InterPro" id="IPR050654">
    <property type="entry name" value="AChE-related_enzymes"/>
</dbReference>
<dbReference type="GO" id="GO:0005886">
    <property type="term" value="C:plasma membrane"/>
    <property type="evidence" value="ECO:0007669"/>
    <property type="project" value="TreeGrafter"/>
</dbReference>
<name>G4TXX5_SERID</name>
<dbReference type="PANTHER" id="PTHR43918">
    <property type="entry name" value="ACETYLCHOLINESTERASE"/>
    <property type="match status" value="1"/>
</dbReference>
<organism evidence="5 6">
    <name type="scientific">Serendipita indica (strain DSM 11827)</name>
    <name type="common">Root endophyte fungus</name>
    <name type="synonym">Piriformospora indica</name>
    <dbReference type="NCBI Taxonomy" id="1109443"/>
    <lineage>
        <taxon>Eukaryota</taxon>
        <taxon>Fungi</taxon>
        <taxon>Dikarya</taxon>
        <taxon>Basidiomycota</taxon>
        <taxon>Agaricomycotina</taxon>
        <taxon>Agaricomycetes</taxon>
        <taxon>Sebacinales</taxon>
        <taxon>Serendipitaceae</taxon>
        <taxon>Serendipita</taxon>
    </lineage>
</organism>
<dbReference type="Pfam" id="PF00135">
    <property type="entry name" value="COesterase"/>
    <property type="match status" value="1"/>
</dbReference>
<dbReference type="PANTHER" id="PTHR43918:SF4">
    <property type="entry name" value="CARBOXYLIC ESTER HYDROLASE"/>
    <property type="match status" value="1"/>
</dbReference>
<comment type="caution">
    <text evidence="5">The sequence shown here is derived from an EMBL/GenBank/DDBJ whole genome shotgun (WGS) entry which is preliminary data.</text>
</comment>
<evidence type="ECO:0000256" key="2">
    <source>
        <dbReference type="ARBA" id="ARBA00022801"/>
    </source>
</evidence>
<dbReference type="InParanoid" id="G4TXX5"/>
<gene>
    <name evidence="5" type="ORF">PIIN_10166</name>
</gene>
<evidence type="ECO:0000256" key="3">
    <source>
        <dbReference type="SAM" id="SignalP"/>
    </source>
</evidence>
<dbReference type="InterPro" id="IPR029058">
    <property type="entry name" value="AB_hydrolase_fold"/>
</dbReference>
<dbReference type="OrthoDB" id="408631at2759"/>
<evidence type="ECO:0000313" key="5">
    <source>
        <dbReference type="EMBL" id="CCA76168.1"/>
    </source>
</evidence>
<feature type="domain" description="Carboxylesterase type B" evidence="4">
    <location>
        <begin position="24"/>
        <end position="87"/>
    </location>
</feature>
<dbReference type="GO" id="GO:0019695">
    <property type="term" value="P:choline metabolic process"/>
    <property type="evidence" value="ECO:0007669"/>
    <property type="project" value="TreeGrafter"/>
</dbReference>
<evidence type="ECO:0000256" key="1">
    <source>
        <dbReference type="ARBA" id="ARBA00005964"/>
    </source>
</evidence>
<evidence type="ECO:0000313" key="6">
    <source>
        <dbReference type="Proteomes" id="UP000007148"/>
    </source>
</evidence>
<dbReference type="SUPFAM" id="SSF53474">
    <property type="entry name" value="alpha/beta-Hydrolases"/>
    <property type="match status" value="1"/>
</dbReference>
<dbReference type="AlphaFoldDB" id="G4TXX5"/>
<keyword evidence="3" id="KW-0732">Signal</keyword>
<dbReference type="GO" id="GO:0006581">
    <property type="term" value="P:acetylcholine catabolic process"/>
    <property type="evidence" value="ECO:0007669"/>
    <property type="project" value="TreeGrafter"/>
</dbReference>
<keyword evidence="6" id="KW-1185">Reference proteome</keyword>
<dbReference type="GO" id="GO:0003990">
    <property type="term" value="F:acetylcholinesterase activity"/>
    <property type="evidence" value="ECO:0007669"/>
    <property type="project" value="TreeGrafter"/>
</dbReference>
<feature type="chain" id="PRO_5003469008" description="Carboxylesterase type B domain-containing protein" evidence="3">
    <location>
        <begin position="22"/>
        <end position="96"/>
    </location>
</feature>
<evidence type="ECO:0000259" key="4">
    <source>
        <dbReference type="Pfam" id="PF00135"/>
    </source>
</evidence>
<dbReference type="GO" id="GO:0005615">
    <property type="term" value="C:extracellular space"/>
    <property type="evidence" value="ECO:0007669"/>
    <property type="project" value="TreeGrafter"/>
</dbReference>
<proteinExistence type="inferred from homology"/>
<protein>
    <recommendedName>
        <fullName evidence="4">Carboxylesterase type B domain-containing protein</fullName>
    </recommendedName>
</protein>
<reference evidence="5 6" key="1">
    <citation type="journal article" date="2011" name="PLoS Pathog.">
        <title>Endophytic Life Strategies Decoded by Genome and Transcriptome Analyses of the Mutualistic Root Symbiont Piriformospora indica.</title>
        <authorList>
            <person name="Zuccaro A."/>
            <person name="Lahrmann U."/>
            <person name="Guldener U."/>
            <person name="Langen G."/>
            <person name="Pfiffi S."/>
            <person name="Biedenkopf D."/>
            <person name="Wong P."/>
            <person name="Samans B."/>
            <person name="Grimm C."/>
            <person name="Basiewicz M."/>
            <person name="Murat C."/>
            <person name="Martin F."/>
            <person name="Kogel K.H."/>
        </authorList>
    </citation>
    <scope>NUCLEOTIDE SEQUENCE [LARGE SCALE GENOMIC DNA]</scope>
    <source>
        <strain evidence="5 6">DSM 11827</strain>
    </source>
</reference>
<keyword evidence="2" id="KW-0378">Hydrolase</keyword>
<dbReference type="Gene3D" id="3.40.50.1820">
    <property type="entry name" value="alpha/beta hydrolase"/>
    <property type="match status" value="1"/>
</dbReference>
<accession>G4TXX5</accession>
<sequence length="96" mass="10370">MVRLTLEAFAASLCLAIVGFAQQVPVVQTTAGKIIGKALSDTTYAYLNVPYAQPPVGPLRFLAPRPILTPETERNGSTFGNSCIQSSLNANLYRRE</sequence>
<dbReference type="EMBL" id="CAFZ01000634">
    <property type="protein sequence ID" value="CCA76168.1"/>
    <property type="molecule type" value="Genomic_DNA"/>
</dbReference>
<comment type="similarity">
    <text evidence="1">Belongs to the type-B carboxylesterase/lipase family.</text>
</comment>
<dbReference type="STRING" id="1109443.G4TXX5"/>